<dbReference type="SUPFAM" id="SSF55008">
    <property type="entry name" value="HMA, heavy metal-associated domain"/>
    <property type="match status" value="1"/>
</dbReference>
<gene>
    <name evidence="2" type="ORF">KTC_08580</name>
</gene>
<accession>A0A455SCD4</accession>
<dbReference type="CDD" id="cd00371">
    <property type="entry name" value="HMA"/>
    <property type="match status" value="1"/>
</dbReference>
<evidence type="ECO:0000313" key="2">
    <source>
        <dbReference type="EMBL" id="BBH86107.1"/>
    </source>
</evidence>
<dbReference type="Pfam" id="PF00403">
    <property type="entry name" value="HMA"/>
    <property type="match status" value="1"/>
</dbReference>
<dbReference type="GO" id="GO:0046872">
    <property type="term" value="F:metal ion binding"/>
    <property type="evidence" value="ECO:0007669"/>
    <property type="project" value="InterPro"/>
</dbReference>
<feature type="domain" description="HMA" evidence="1">
    <location>
        <begin position="3"/>
        <end position="69"/>
    </location>
</feature>
<dbReference type="InterPro" id="IPR036163">
    <property type="entry name" value="HMA_dom_sf"/>
</dbReference>
<proteinExistence type="predicted"/>
<name>A0A455SCD4_9CHLR</name>
<evidence type="ECO:0000259" key="1">
    <source>
        <dbReference type="PROSITE" id="PS50846"/>
    </source>
</evidence>
<sequence>MMQTKVLTLPKIGCQGCMKKVVRALETLPGLAVVQTDVSNKAVTIQFDEQEITLPKIADVLGQIGHTIAGEAAGIQ</sequence>
<protein>
    <recommendedName>
        <fullName evidence="1">HMA domain-containing protein</fullName>
    </recommendedName>
</protein>
<dbReference type="EMBL" id="AP019376">
    <property type="protein sequence ID" value="BBH86107.1"/>
    <property type="molecule type" value="Genomic_DNA"/>
</dbReference>
<dbReference type="InterPro" id="IPR006121">
    <property type="entry name" value="HMA_dom"/>
</dbReference>
<reference evidence="2" key="1">
    <citation type="submission" date="2018-12" db="EMBL/GenBank/DDBJ databases">
        <title>Novel natural products biosynthetic potential of the class Ktedonobacteria.</title>
        <authorList>
            <person name="Zheng Y."/>
            <person name="Saitou A."/>
            <person name="Wang C.M."/>
            <person name="Toyoda A."/>
            <person name="Minakuchi Y."/>
            <person name="Sekiguchi Y."/>
            <person name="Ueda K."/>
            <person name="Takano H."/>
            <person name="Sakai Y."/>
            <person name="Yokota A."/>
            <person name="Yabe S."/>
        </authorList>
    </citation>
    <scope>NUCLEOTIDE SEQUENCE</scope>
    <source>
        <strain evidence="2">COM3</strain>
    </source>
</reference>
<organism evidence="2">
    <name type="scientific">Thermosporothrix sp. COM3</name>
    <dbReference type="NCBI Taxonomy" id="2490863"/>
    <lineage>
        <taxon>Bacteria</taxon>
        <taxon>Bacillati</taxon>
        <taxon>Chloroflexota</taxon>
        <taxon>Ktedonobacteria</taxon>
        <taxon>Ktedonobacterales</taxon>
        <taxon>Thermosporotrichaceae</taxon>
        <taxon>Thermosporothrix</taxon>
    </lineage>
</organism>
<dbReference type="Gene3D" id="3.30.70.100">
    <property type="match status" value="1"/>
</dbReference>
<dbReference type="AlphaFoldDB" id="A0A455SCD4"/>
<dbReference type="PROSITE" id="PS50846">
    <property type="entry name" value="HMA_2"/>
    <property type="match status" value="1"/>
</dbReference>